<dbReference type="NCBIfam" id="NF008273">
    <property type="entry name" value="PRK11050.1"/>
    <property type="match status" value="1"/>
</dbReference>
<dbReference type="Gene3D" id="1.10.60.10">
    <property type="entry name" value="Iron dependent repressor, metal binding and dimerisation domain"/>
    <property type="match status" value="1"/>
</dbReference>
<evidence type="ECO:0000256" key="6">
    <source>
        <dbReference type="ARBA" id="ARBA00022491"/>
    </source>
</evidence>
<dbReference type="PANTHER" id="PTHR33238">
    <property type="entry name" value="IRON (METAL) DEPENDENT REPRESSOR, DTXR FAMILY"/>
    <property type="match status" value="1"/>
</dbReference>
<dbReference type="Pfam" id="PF01325">
    <property type="entry name" value="Fe_dep_repress"/>
    <property type="match status" value="1"/>
</dbReference>
<dbReference type="GO" id="GO:0046983">
    <property type="term" value="F:protein dimerization activity"/>
    <property type="evidence" value="ECO:0007669"/>
    <property type="project" value="InterPro"/>
</dbReference>
<evidence type="ECO:0000256" key="10">
    <source>
        <dbReference type="ARBA" id="ARBA00023163"/>
    </source>
</evidence>
<dbReference type="Pfam" id="PF02742">
    <property type="entry name" value="Fe_dep_repr_C"/>
    <property type="match status" value="1"/>
</dbReference>
<name>A0A2T6ADH3_9RHOB</name>
<dbReference type="InterPro" id="IPR001367">
    <property type="entry name" value="Fe_dep_repressor"/>
</dbReference>
<sequence length="129" mass="14465">MAEDYVELIAELVDRNDEARPVDLAERLGVKPPTVTKNISRLVRAGLVRRERYRSIFLTEKGAALADACRRRHRTVVATLVALGVDPESAERDAEGIEHHVSDETLEAFERFVTSCNCPLSGMKRSNEM</sequence>
<dbReference type="PANTHER" id="PTHR33238:SF11">
    <property type="entry name" value="TRANSCRIPTIONAL REGULATOR MNTR"/>
    <property type="match status" value="1"/>
</dbReference>
<dbReference type="Gene3D" id="1.10.10.10">
    <property type="entry name" value="Winged helix-like DNA-binding domain superfamily/Winged helix DNA-binding domain"/>
    <property type="match status" value="1"/>
</dbReference>
<protein>
    <recommendedName>
        <fullName evidence="4">Transcriptional regulator MntR</fullName>
    </recommendedName>
    <alternativeName>
        <fullName evidence="13">Manganese transport regulator</fullName>
    </alternativeName>
</protein>
<dbReference type="InterPro" id="IPR011991">
    <property type="entry name" value="ArsR-like_HTH"/>
</dbReference>
<keyword evidence="10" id="KW-0804">Transcription</keyword>
<evidence type="ECO:0000259" key="14">
    <source>
        <dbReference type="PROSITE" id="PS50944"/>
    </source>
</evidence>
<dbReference type="InterPro" id="IPR036388">
    <property type="entry name" value="WH-like_DNA-bd_sf"/>
</dbReference>
<evidence type="ECO:0000256" key="13">
    <source>
        <dbReference type="ARBA" id="ARBA00032593"/>
    </source>
</evidence>
<comment type="similarity">
    <text evidence="2">Belongs to the DtxR/MntR family.</text>
</comment>
<dbReference type="SUPFAM" id="SSF46785">
    <property type="entry name" value="Winged helix' DNA-binding domain"/>
    <property type="match status" value="1"/>
</dbReference>
<dbReference type="EMBL" id="QBKN01000026">
    <property type="protein sequence ID" value="PTX41875.1"/>
    <property type="molecule type" value="Genomic_DNA"/>
</dbReference>
<keyword evidence="6" id="KW-0678">Repressor</keyword>
<dbReference type="GO" id="GO:0003700">
    <property type="term" value="F:DNA-binding transcription factor activity"/>
    <property type="evidence" value="ECO:0007669"/>
    <property type="project" value="InterPro"/>
</dbReference>
<dbReference type="InterPro" id="IPR022687">
    <property type="entry name" value="HTH_DTXR"/>
</dbReference>
<evidence type="ECO:0000256" key="5">
    <source>
        <dbReference type="ARBA" id="ARBA00022490"/>
    </source>
</evidence>
<evidence type="ECO:0000256" key="1">
    <source>
        <dbReference type="ARBA" id="ARBA00004496"/>
    </source>
</evidence>
<organism evidence="15 16">
    <name type="scientific">Allosediminivita pacifica</name>
    <dbReference type="NCBI Taxonomy" id="1267769"/>
    <lineage>
        <taxon>Bacteria</taxon>
        <taxon>Pseudomonadati</taxon>
        <taxon>Pseudomonadota</taxon>
        <taxon>Alphaproteobacteria</taxon>
        <taxon>Rhodobacterales</taxon>
        <taxon>Paracoccaceae</taxon>
        <taxon>Allosediminivita</taxon>
    </lineage>
</organism>
<keyword evidence="11" id="KW-0464">Manganese</keyword>
<dbReference type="PROSITE" id="PS50944">
    <property type="entry name" value="HTH_DTXR"/>
    <property type="match status" value="1"/>
</dbReference>
<proteinExistence type="inferred from homology"/>
<dbReference type="InterPro" id="IPR036390">
    <property type="entry name" value="WH_DNA-bd_sf"/>
</dbReference>
<dbReference type="InterPro" id="IPR022689">
    <property type="entry name" value="Iron_dep_repressor"/>
</dbReference>
<evidence type="ECO:0000256" key="4">
    <source>
        <dbReference type="ARBA" id="ARBA00022386"/>
    </source>
</evidence>
<dbReference type="GO" id="GO:0003677">
    <property type="term" value="F:DNA binding"/>
    <property type="evidence" value="ECO:0007669"/>
    <property type="project" value="UniProtKB-KW"/>
</dbReference>
<dbReference type="SMART" id="SM00347">
    <property type="entry name" value="HTH_MARR"/>
    <property type="match status" value="1"/>
</dbReference>
<evidence type="ECO:0000256" key="3">
    <source>
        <dbReference type="ARBA" id="ARBA00011738"/>
    </source>
</evidence>
<evidence type="ECO:0000256" key="8">
    <source>
        <dbReference type="ARBA" id="ARBA00023125"/>
    </source>
</evidence>
<evidence type="ECO:0000256" key="9">
    <source>
        <dbReference type="ARBA" id="ARBA00023159"/>
    </source>
</evidence>
<dbReference type="CDD" id="cd00090">
    <property type="entry name" value="HTH_ARSR"/>
    <property type="match status" value="1"/>
</dbReference>
<evidence type="ECO:0000313" key="15">
    <source>
        <dbReference type="EMBL" id="PTX41875.1"/>
    </source>
</evidence>
<dbReference type="InterPro" id="IPR036421">
    <property type="entry name" value="Fe_dep_repressor_sf"/>
</dbReference>
<comment type="subcellular location">
    <subcellularLocation>
        <location evidence="1">Cytoplasm</location>
    </subcellularLocation>
</comment>
<comment type="caution">
    <text evidence="15">The sequence shown here is derived from an EMBL/GenBank/DDBJ whole genome shotgun (WGS) entry which is preliminary data.</text>
</comment>
<dbReference type="SMART" id="SM00529">
    <property type="entry name" value="HTH_DTXR"/>
    <property type="match status" value="1"/>
</dbReference>
<keyword evidence="5" id="KW-0963">Cytoplasm</keyword>
<keyword evidence="16" id="KW-1185">Reference proteome</keyword>
<keyword evidence="9" id="KW-0010">Activator</keyword>
<evidence type="ECO:0000256" key="12">
    <source>
        <dbReference type="ARBA" id="ARBA00025185"/>
    </source>
</evidence>
<dbReference type="InterPro" id="IPR050536">
    <property type="entry name" value="DtxR_MntR_Metal-Reg"/>
</dbReference>
<dbReference type="GO" id="GO:0046914">
    <property type="term" value="F:transition metal ion binding"/>
    <property type="evidence" value="ECO:0007669"/>
    <property type="project" value="InterPro"/>
</dbReference>
<evidence type="ECO:0000313" key="16">
    <source>
        <dbReference type="Proteomes" id="UP000244069"/>
    </source>
</evidence>
<dbReference type="AlphaFoldDB" id="A0A2T6ADH3"/>
<reference evidence="15 16" key="1">
    <citation type="submission" date="2018-04" db="EMBL/GenBank/DDBJ databases">
        <title>Genomic Encyclopedia of Archaeal and Bacterial Type Strains, Phase II (KMG-II): from individual species to whole genera.</title>
        <authorList>
            <person name="Goeker M."/>
        </authorList>
    </citation>
    <scope>NUCLEOTIDE SEQUENCE [LARGE SCALE GENOMIC DNA]</scope>
    <source>
        <strain evidence="15 16">DSM 29329</strain>
    </source>
</reference>
<dbReference type="GO" id="GO:0005737">
    <property type="term" value="C:cytoplasm"/>
    <property type="evidence" value="ECO:0007669"/>
    <property type="project" value="UniProtKB-SubCell"/>
</dbReference>
<evidence type="ECO:0000256" key="2">
    <source>
        <dbReference type="ARBA" id="ARBA00007871"/>
    </source>
</evidence>
<evidence type="ECO:0000256" key="7">
    <source>
        <dbReference type="ARBA" id="ARBA00023015"/>
    </source>
</evidence>
<keyword evidence="7" id="KW-0805">Transcription regulation</keyword>
<dbReference type="Proteomes" id="UP000244069">
    <property type="component" value="Unassembled WGS sequence"/>
</dbReference>
<comment type="function">
    <text evidence="12">In the presence of manganese, represses expression of mntH and mntS. Up-regulates expression of mntP.</text>
</comment>
<accession>A0A2T6ADH3</accession>
<keyword evidence="8" id="KW-0238">DNA-binding</keyword>
<gene>
    <name evidence="15" type="ORF">C8N44_12642</name>
</gene>
<feature type="domain" description="HTH dtxR-type" evidence="14">
    <location>
        <begin position="1"/>
        <end position="59"/>
    </location>
</feature>
<comment type="subunit">
    <text evidence="3">Homodimer.</text>
</comment>
<evidence type="ECO:0000256" key="11">
    <source>
        <dbReference type="ARBA" id="ARBA00023211"/>
    </source>
</evidence>
<dbReference type="InterPro" id="IPR000835">
    <property type="entry name" value="HTH_MarR-typ"/>
</dbReference>